<protein>
    <recommendedName>
        <fullName evidence="6">Peptidase M10 serralysin C-terminal domain-containing protein</fullName>
    </recommendedName>
</protein>
<accession>A0A512C110</accession>
<dbReference type="AlphaFoldDB" id="A0A512C110"/>
<dbReference type="EMBL" id="BJYU01000133">
    <property type="protein sequence ID" value="GEO17885.1"/>
    <property type="molecule type" value="Genomic_DNA"/>
</dbReference>
<feature type="domain" description="Peptidase M10 serralysin C-terminal" evidence="6">
    <location>
        <begin position="112"/>
        <end position="199"/>
    </location>
</feature>
<dbReference type="Proteomes" id="UP000321085">
    <property type="component" value="Unassembled WGS sequence"/>
</dbReference>
<feature type="compositionally biased region" description="Polar residues" evidence="5">
    <location>
        <begin position="129"/>
        <end position="143"/>
    </location>
</feature>
<dbReference type="InterPro" id="IPR050557">
    <property type="entry name" value="RTX_toxin/Mannuronan_C5-epim"/>
</dbReference>
<comment type="caution">
    <text evidence="7">The sequence shown here is derived from an EMBL/GenBank/DDBJ whole genome shotgun (WGS) entry which is preliminary data.</text>
</comment>
<reference evidence="7 8" key="1">
    <citation type="submission" date="2019-07" db="EMBL/GenBank/DDBJ databases">
        <title>Whole genome shotgun sequence of Microvirga aerophila NBRC 106136.</title>
        <authorList>
            <person name="Hosoyama A."/>
            <person name="Uohara A."/>
            <person name="Ohji S."/>
            <person name="Ichikawa N."/>
        </authorList>
    </citation>
    <scope>NUCLEOTIDE SEQUENCE [LARGE SCALE GENOMIC DNA]</scope>
    <source>
        <strain evidence="7 8">NBRC 106136</strain>
    </source>
</reference>
<evidence type="ECO:0000259" key="6">
    <source>
        <dbReference type="Pfam" id="PF08548"/>
    </source>
</evidence>
<keyword evidence="8" id="KW-1185">Reference proteome</keyword>
<feature type="region of interest" description="Disordered" evidence="5">
    <location>
        <begin position="129"/>
        <end position="151"/>
    </location>
</feature>
<evidence type="ECO:0000256" key="4">
    <source>
        <dbReference type="ARBA" id="ARBA00022737"/>
    </source>
</evidence>
<dbReference type="SUPFAM" id="SSF141072">
    <property type="entry name" value="CalX-like"/>
    <property type="match status" value="1"/>
</dbReference>
<dbReference type="InterPro" id="IPR038081">
    <property type="entry name" value="CalX-like_sf"/>
</dbReference>
<dbReference type="PROSITE" id="PS00330">
    <property type="entry name" value="HEMOLYSIN_CALCIUM"/>
    <property type="match status" value="1"/>
</dbReference>
<keyword evidence="3" id="KW-0964">Secreted</keyword>
<dbReference type="Pfam" id="PF00353">
    <property type="entry name" value="HemolysinCabind"/>
    <property type="match status" value="1"/>
</dbReference>
<dbReference type="InterPro" id="IPR018511">
    <property type="entry name" value="Hemolysin-typ_Ca-bd_CS"/>
</dbReference>
<evidence type="ECO:0000256" key="3">
    <source>
        <dbReference type="ARBA" id="ARBA00022525"/>
    </source>
</evidence>
<evidence type="ECO:0000256" key="1">
    <source>
        <dbReference type="ARBA" id="ARBA00001913"/>
    </source>
</evidence>
<comment type="cofactor">
    <cofactor evidence="1">
        <name>Ca(2+)</name>
        <dbReference type="ChEBI" id="CHEBI:29108"/>
    </cofactor>
</comment>
<evidence type="ECO:0000313" key="7">
    <source>
        <dbReference type="EMBL" id="GEO17885.1"/>
    </source>
</evidence>
<dbReference type="InterPro" id="IPR001343">
    <property type="entry name" value="Hemolysn_Ca-bd"/>
</dbReference>
<dbReference type="PANTHER" id="PTHR38340:SF1">
    <property type="entry name" value="S-LAYER PROTEIN"/>
    <property type="match status" value="1"/>
</dbReference>
<gene>
    <name evidence="7" type="ORF">MAE02_55810</name>
</gene>
<keyword evidence="4" id="KW-0677">Repeat</keyword>
<dbReference type="Pfam" id="PF08548">
    <property type="entry name" value="Peptidase_M10_C"/>
    <property type="match status" value="1"/>
</dbReference>
<proteinExistence type="predicted"/>
<comment type="subcellular location">
    <subcellularLocation>
        <location evidence="2">Secreted</location>
    </subcellularLocation>
</comment>
<sequence length="276" mass="29212">MTPTTLADEHPIFSMTSIASVQEGNAGITNFIITISRTHALVQSEVTLVMPTGNIDEKDFGMFGGTPFNGGVNLTFATGELEKTVILEVKGDTDYEEYETFSLLLLGAVNATVNAAASTANGKIINDDSGSTAVDGDASNNTLDGGVGDDTLSGGNGNDVLTGGAGRDVFAFKNAPKKRSNFDTITDFNVVDDAVWLSKAVFTKLGKKGSETAPVLLNKKHFVVGNKAKDKDDYIIYKKSTGILYYDNDGSGSAKAVEIPKFATKPGLTHQDFFIV</sequence>
<evidence type="ECO:0000313" key="8">
    <source>
        <dbReference type="Proteomes" id="UP000321085"/>
    </source>
</evidence>
<dbReference type="PANTHER" id="PTHR38340">
    <property type="entry name" value="S-LAYER PROTEIN"/>
    <property type="match status" value="1"/>
</dbReference>
<dbReference type="RefSeq" id="WP_162815891.1">
    <property type="nucleotide sequence ID" value="NZ_BJYU01000133.1"/>
</dbReference>
<dbReference type="InterPro" id="IPR013858">
    <property type="entry name" value="Peptidase_M10B_C"/>
</dbReference>
<evidence type="ECO:0000256" key="2">
    <source>
        <dbReference type="ARBA" id="ARBA00004613"/>
    </source>
</evidence>
<dbReference type="Gene3D" id="2.150.10.10">
    <property type="entry name" value="Serralysin-like metalloprotease, C-terminal"/>
    <property type="match status" value="1"/>
</dbReference>
<dbReference type="GO" id="GO:0005509">
    <property type="term" value="F:calcium ion binding"/>
    <property type="evidence" value="ECO:0007669"/>
    <property type="project" value="InterPro"/>
</dbReference>
<dbReference type="GO" id="GO:0005615">
    <property type="term" value="C:extracellular space"/>
    <property type="evidence" value="ECO:0007669"/>
    <property type="project" value="InterPro"/>
</dbReference>
<dbReference type="PRINTS" id="PR00313">
    <property type="entry name" value="CABNDNGRPT"/>
</dbReference>
<organism evidence="7 8">
    <name type="scientific">Microvirga aerophila</name>
    <dbReference type="NCBI Taxonomy" id="670291"/>
    <lineage>
        <taxon>Bacteria</taxon>
        <taxon>Pseudomonadati</taxon>
        <taxon>Pseudomonadota</taxon>
        <taxon>Alphaproteobacteria</taxon>
        <taxon>Hyphomicrobiales</taxon>
        <taxon>Methylobacteriaceae</taxon>
        <taxon>Microvirga</taxon>
    </lineage>
</organism>
<dbReference type="InterPro" id="IPR011049">
    <property type="entry name" value="Serralysin-like_metalloprot_C"/>
</dbReference>
<evidence type="ECO:0000256" key="5">
    <source>
        <dbReference type="SAM" id="MobiDB-lite"/>
    </source>
</evidence>
<dbReference type="SUPFAM" id="SSF51120">
    <property type="entry name" value="beta-Roll"/>
    <property type="match status" value="1"/>
</dbReference>
<name>A0A512C110_9HYPH</name>